<reference evidence="9 10" key="1">
    <citation type="journal article" date="2016" name="Nat. Commun.">
        <title>Thousands of microbial genomes shed light on interconnected biogeochemical processes in an aquifer system.</title>
        <authorList>
            <person name="Anantharaman K."/>
            <person name="Brown C.T."/>
            <person name="Hug L.A."/>
            <person name="Sharon I."/>
            <person name="Castelle C.J."/>
            <person name="Probst A.J."/>
            <person name="Thomas B.C."/>
            <person name="Singh A."/>
            <person name="Wilkins M.J."/>
            <person name="Karaoz U."/>
            <person name="Brodie E.L."/>
            <person name="Williams K.H."/>
            <person name="Hubbard S.S."/>
            <person name="Banfield J.F."/>
        </authorList>
    </citation>
    <scope>NUCLEOTIDE SEQUENCE [LARGE SCALE GENOMIC DNA]</scope>
</reference>
<gene>
    <name evidence="6" type="primary">map</name>
    <name evidence="9" type="ORF">A3D25_03990</name>
</gene>
<feature type="domain" description="Peptidase M24" evidence="8">
    <location>
        <begin position="14"/>
        <end position="205"/>
    </location>
</feature>
<dbReference type="HAMAP" id="MF_01974">
    <property type="entry name" value="MetAP_1"/>
    <property type="match status" value="1"/>
</dbReference>
<comment type="function">
    <text evidence="1 6">Removes the N-terminal methionine from nascent proteins. The N-terminal methionine is often cleaved when the second residue in the primary sequence is small and uncharged (Met-Ala-, Cys, Gly, Pro, Ser, Thr, or Val). Requires deformylation of the N(alpha)-formylated initiator methionine before it can be hydrolyzed.</text>
</comment>
<feature type="binding site" evidence="6">
    <location>
        <position position="107"/>
    </location>
    <ligand>
        <name>a divalent metal cation</name>
        <dbReference type="ChEBI" id="CHEBI:60240"/>
        <label>1</label>
    </ligand>
</feature>
<feature type="binding site" evidence="6">
    <location>
        <position position="96"/>
    </location>
    <ligand>
        <name>a divalent metal cation</name>
        <dbReference type="ChEBI" id="CHEBI:60240"/>
        <label>1</label>
    </ligand>
</feature>
<feature type="binding site" evidence="6">
    <location>
        <position position="232"/>
    </location>
    <ligand>
        <name>a divalent metal cation</name>
        <dbReference type="ChEBI" id="CHEBI:60240"/>
        <label>2</label>
        <note>catalytic</note>
    </ligand>
</feature>
<name>A0A1F5KGD1_9BACT</name>
<dbReference type="InterPro" id="IPR036005">
    <property type="entry name" value="Creatinase/aminopeptidase-like"/>
</dbReference>
<accession>A0A1F5KGD1</accession>
<keyword evidence="3 6" id="KW-0645">Protease</keyword>
<evidence type="ECO:0000256" key="3">
    <source>
        <dbReference type="ARBA" id="ARBA00022670"/>
    </source>
</evidence>
<feature type="binding site" evidence="6">
    <location>
        <position position="175"/>
    </location>
    <ligand>
        <name>substrate</name>
    </ligand>
</feature>
<evidence type="ECO:0000313" key="9">
    <source>
        <dbReference type="EMBL" id="OGE39938.1"/>
    </source>
</evidence>
<dbReference type="AlphaFoldDB" id="A0A1F5KGD1"/>
<dbReference type="GO" id="GO:0006508">
    <property type="term" value="P:proteolysis"/>
    <property type="evidence" value="ECO:0007669"/>
    <property type="project" value="UniProtKB-KW"/>
</dbReference>
<dbReference type="GO" id="GO:0070006">
    <property type="term" value="F:metalloaminopeptidase activity"/>
    <property type="evidence" value="ECO:0007669"/>
    <property type="project" value="UniProtKB-UniRule"/>
</dbReference>
<dbReference type="InterPro" id="IPR000994">
    <property type="entry name" value="Pept_M24"/>
</dbReference>
<comment type="cofactor">
    <cofactor evidence="6">
        <name>Co(2+)</name>
        <dbReference type="ChEBI" id="CHEBI:48828"/>
    </cofactor>
    <cofactor evidence="6">
        <name>Zn(2+)</name>
        <dbReference type="ChEBI" id="CHEBI:29105"/>
    </cofactor>
    <cofactor evidence="6">
        <name>Mn(2+)</name>
        <dbReference type="ChEBI" id="CHEBI:29035"/>
    </cofactor>
    <cofactor evidence="6">
        <name>Fe(2+)</name>
        <dbReference type="ChEBI" id="CHEBI:29033"/>
    </cofactor>
    <text evidence="6">Binds 2 divalent metal cations per subunit. Has a high-affinity and a low affinity metal-binding site. The true nature of the physiological cofactor is under debate. The enzyme is active with cobalt, zinc, manganese or divalent iron ions. Most likely, methionine aminopeptidases function as mononuclear Fe(2+)-metalloproteases under physiological conditions, and the catalytically relevant metal-binding site has been assigned to the histidine-containing high-affinity site.</text>
</comment>
<evidence type="ECO:0000256" key="4">
    <source>
        <dbReference type="ARBA" id="ARBA00022723"/>
    </source>
</evidence>
<dbReference type="Gene3D" id="3.90.230.10">
    <property type="entry name" value="Creatinase/methionine aminopeptidase superfamily"/>
    <property type="match status" value="1"/>
</dbReference>
<feature type="binding site" evidence="6">
    <location>
        <position position="232"/>
    </location>
    <ligand>
        <name>a divalent metal cation</name>
        <dbReference type="ChEBI" id="CHEBI:60240"/>
        <label>1</label>
    </ligand>
</feature>
<dbReference type="Proteomes" id="UP000177328">
    <property type="component" value="Unassembled WGS sequence"/>
</dbReference>
<dbReference type="EMBL" id="MFDD01000014">
    <property type="protein sequence ID" value="OGE39938.1"/>
    <property type="molecule type" value="Genomic_DNA"/>
</dbReference>
<dbReference type="EC" id="3.4.11.18" evidence="6 7"/>
<feature type="binding site" evidence="6">
    <location>
        <position position="79"/>
    </location>
    <ligand>
        <name>substrate</name>
    </ligand>
</feature>
<dbReference type="GO" id="GO:0046872">
    <property type="term" value="F:metal ion binding"/>
    <property type="evidence" value="ECO:0007669"/>
    <property type="project" value="UniProtKB-UniRule"/>
</dbReference>
<feature type="binding site" evidence="6">
    <location>
        <position position="107"/>
    </location>
    <ligand>
        <name>a divalent metal cation</name>
        <dbReference type="ChEBI" id="CHEBI:60240"/>
        <label>2</label>
        <note>catalytic</note>
    </ligand>
</feature>
<comment type="similarity">
    <text evidence="6">Belongs to the peptidase M24A family. Methionine aminopeptidase type 1 subfamily.</text>
</comment>
<organism evidence="9 10">
    <name type="scientific">Candidatus Daviesbacteria bacterium RIFCSPHIGHO2_02_FULL_43_12</name>
    <dbReference type="NCBI Taxonomy" id="1797776"/>
    <lineage>
        <taxon>Bacteria</taxon>
        <taxon>Candidatus Daviesiibacteriota</taxon>
    </lineage>
</organism>
<evidence type="ECO:0000256" key="1">
    <source>
        <dbReference type="ARBA" id="ARBA00002521"/>
    </source>
</evidence>
<comment type="subunit">
    <text evidence="6">Monomer.</text>
</comment>
<keyword evidence="5 6" id="KW-0378">Hydrolase</keyword>
<evidence type="ECO:0000256" key="2">
    <source>
        <dbReference type="ARBA" id="ARBA00022438"/>
    </source>
</evidence>
<evidence type="ECO:0000259" key="8">
    <source>
        <dbReference type="Pfam" id="PF00557"/>
    </source>
</evidence>
<dbReference type="GO" id="GO:0004239">
    <property type="term" value="F:initiator methionyl aminopeptidase activity"/>
    <property type="evidence" value="ECO:0007669"/>
    <property type="project" value="UniProtKB-UniRule"/>
</dbReference>
<dbReference type="GO" id="GO:0005829">
    <property type="term" value="C:cytosol"/>
    <property type="evidence" value="ECO:0007669"/>
    <property type="project" value="TreeGrafter"/>
</dbReference>
<comment type="caution">
    <text evidence="9">The sequence shown here is derived from an EMBL/GenBank/DDBJ whole genome shotgun (WGS) entry which is preliminary data.</text>
</comment>
<comment type="catalytic activity">
    <reaction evidence="6 7">
        <text>Release of N-terminal amino acids, preferentially methionine, from peptides and arylamides.</text>
        <dbReference type="EC" id="3.4.11.18"/>
    </reaction>
</comment>
<protein>
    <recommendedName>
        <fullName evidence="6 7">Methionine aminopeptidase</fullName>
        <shortName evidence="6">MAP</shortName>
        <shortName evidence="6">MetAP</shortName>
        <ecNumber evidence="6 7">3.4.11.18</ecNumber>
    </recommendedName>
    <alternativeName>
        <fullName evidence="6">Peptidase M</fullName>
    </alternativeName>
</protein>
<evidence type="ECO:0000256" key="6">
    <source>
        <dbReference type="HAMAP-Rule" id="MF_01974"/>
    </source>
</evidence>
<evidence type="ECO:0000256" key="5">
    <source>
        <dbReference type="ARBA" id="ARBA00022801"/>
    </source>
</evidence>
<dbReference type="NCBIfam" id="TIGR00500">
    <property type="entry name" value="met_pdase_I"/>
    <property type="match status" value="1"/>
</dbReference>
<dbReference type="InterPro" id="IPR002467">
    <property type="entry name" value="Pept_M24A_MAP1"/>
</dbReference>
<proteinExistence type="inferred from homology"/>
<dbReference type="PRINTS" id="PR00599">
    <property type="entry name" value="MAPEPTIDASE"/>
</dbReference>
<sequence length="251" mass="26864">MAAVNIRTEEELQLMRKSGWISAQALKKTIEAVAVGVSLWDLERIAEAEILRHGAEAAFKKVPGYSYTCCLTVNDELVHGIPRNIILKQGDKVSIDLGACFKGWNTDTAWSVIVGGAKSSFLEVGERALWAAVDLAIEGGRIGDIGGVIQEIVENQSGYSVSRTLIGHGIGRKLHEAPEVPGFGTQGTGLVLKAGMTIAIEVIFAEKSAEVVLAPDKWTLVTADGSMGGLFEMTLIVGKESAEVLTDWRTV</sequence>
<feature type="binding site" evidence="6">
    <location>
        <position position="168"/>
    </location>
    <ligand>
        <name>a divalent metal cation</name>
        <dbReference type="ChEBI" id="CHEBI:60240"/>
        <label>2</label>
        <note>catalytic</note>
    </ligand>
</feature>
<dbReference type="SUPFAM" id="SSF55920">
    <property type="entry name" value="Creatinase/aminopeptidase"/>
    <property type="match status" value="1"/>
</dbReference>
<feature type="binding site" evidence="6">
    <location>
        <position position="201"/>
    </location>
    <ligand>
        <name>a divalent metal cation</name>
        <dbReference type="ChEBI" id="CHEBI:60240"/>
        <label>2</label>
        <note>catalytic</note>
    </ligand>
</feature>
<keyword evidence="2 6" id="KW-0031">Aminopeptidase</keyword>
<dbReference type="InterPro" id="IPR001714">
    <property type="entry name" value="Pept_M24_MAP"/>
</dbReference>
<evidence type="ECO:0000313" key="10">
    <source>
        <dbReference type="Proteomes" id="UP000177328"/>
    </source>
</evidence>
<dbReference type="PANTHER" id="PTHR43330:SF27">
    <property type="entry name" value="METHIONINE AMINOPEPTIDASE"/>
    <property type="match status" value="1"/>
</dbReference>
<dbReference type="PANTHER" id="PTHR43330">
    <property type="entry name" value="METHIONINE AMINOPEPTIDASE"/>
    <property type="match status" value="1"/>
</dbReference>
<dbReference type="Pfam" id="PF00557">
    <property type="entry name" value="Peptidase_M24"/>
    <property type="match status" value="1"/>
</dbReference>
<evidence type="ECO:0000256" key="7">
    <source>
        <dbReference type="RuleBase" id="RU003653"/>
    </source>
</evidence>
<keyword evidence="4 6" id="KW-0479">Metal-binding</keyword>